<dbReference type="Gene3D" id="3.30.420.10">
    <property type="entry name" value="Ribonuclease H-like superfamily/Ribonuclease H"/>
    <property type="match status" value="1"/>
</dbReference>
<dbReference type="AlphaFoldDB" id="A0A8J2YT50"/>
<comment type="caution">
    <text evidence="1">The sequence shown here is derived from an EMBL/GenBank/DDBJ whole genome shotgun (WGS) entry which is preliminary data.</text>
</comment>
<reference evidence="1" key="2">
    <citation type="submission" date="2020-09" db="EMBL/GenBank/DDBJ databases">
        <authorList>
            <person name="Sun Q."/>
            <person name="Zhou Y."/>
        </authorList>
    </citation>
    <scope>NUCLEOTIDE SEQUENCE</scope>
    <source>
        <strain evidence="1">CGMCC 1.15725</strain>
    </source>
</reference>
<evidence type="ECO:0000313" key="2">
    <source>
        <dbReference type="Proteomes" id="UP000646365"/>
    </source>
</evidence>
<proteinExistence type="predicted"/>
<dbReference type="GO" id="GO:0003676">
    <property type="term" value="F:nucleic acid binding"/>
    <property type="evidence" value="ECO:0007669"/>
    <property type="project" value="InterPro"/>
</dbReference>
<evidence type="ECO:0000313" key="1">
    <source>
        <dbReference type="EMBL" id="GGF18133.1"/>
    </source>
</evidence>
<reference evidence="1" key="1">
    <citation type="journal article" date="2014" name="Int. J. Syst. Evol. Microbiol.">
        <title>Complete genome sequence of Corynebacterium casei LMG S-19264T (=DSM 44701T), isolated from a smear-ripened cheese.</title>
        <authorList>
            <consortium name="US DOE Joint Genome Institute (JGI-PGF)"/>
            <person name="Walter F."/>
            <person name="Albersmeier A."/>
            <person name="Kalinowski J."/>
            <person name="Ruckert C."/>
        </authorList>
    </citation>
    <scope>NUCLEOTIDE SEQUENCE</scope>
    <source>
        <strain evidence="1">CGMCC 1.15725</strain>
    </source>
</reference>
<organism evidence="1 2">
    <name type="scientific">Aliidongia dinghuensis</name>
    <dbReference type="NCBI Taxonomy" id="1867774"/>
    <lineage>
        <taxon>Bacteria</taxon>
        <taxon>Pseudomonadati</taxon>
        <taxon>Pseudomonadota</taxon>
        <taxon>Alphaproteobacteria</taxon>
        <taxon>Rhodospirillales</taxon>
        <taxon>Dongiaceae</taxon>
        <taxon>Aliidongia</taxon>
    </lineage>
</organism>
<accession>A0A8J2YT50</accession>
<dbReference type="EMBL" id="BMJQ01000006">
    <property type="protein sequence ID" value="GGF18133.1"/>
    <property type="molecule type" value="Genomic_DNA"/>
</dbReference>
<dbReference type="RefSeq" id="WP_189046158.1">
    <property type="nucleotide sequence ID" value="NZ_BMJQ01000006.1"/>
</dbReference>
<name>A0A8J2YT50_9PROT</name>
<gene>
    <name evidence="1" type="ORF">GCM10011611_25000</name>
</gene>
<sequence>MSAIRSTRTWSFARLAGRVTAKRNRRAIINIDSSGLGSDSWPVSVAWRILDTGREGHVLIKPAPTWHGWDAEAEAIHGISRERLAREGVTPPEAATEIALALTGLEVHSDAPALDQMWLDKIFEDAASLQAPALRRYGELFPGAARRDYQALVRAAGAQAAQWKALADIRRLAAAVTLYEAR</sequence>
<dbReference type="Proteomes" id="UP000646365">
    <property type="component" value="Unassembled WGS sequence"/>
</dbReference>
<protein>
    <recommendedName>
        <fullName evidence="3">Exonuclease domain-containing protein</fullName>
    </recommendedName>
</protein>
<evidence type="ECO:0008006" key="3">
    <source>
        <dbReference type="Google" id="ProtNLM"/>
    </source>
</evidence>
<dbReference type="SUPFAM" id="SSF53098">
    <property type="entry name" value="Ribonuclease H-like"/>
    <property type="match status" value="1"/>
</dbReference>
<dbReference type="InterPro" id="IPR036397">
    <property type="entry name" value="RNaseH_sf"/>
</dbReference>
<keyword evidence="2" id="KW-1185">Reference proteome</keyword>
<dbReference type="InterPro" id="IPR012337">
    <property type="entry name" value="RNaseH-like_sf"/>
</dbReference>